<evidence type="ECO:0008006" key="3">
    <source>
        <dbReference type="Google" id="ProtNLM"/>
    </source>
</evidence>
<reference evidence="1" key="1">
    <citation type="journal article" date="2023" name="Int. J. Syst. Evol. Microbiol.">
        <title>Sinisalibacter aestuarii sp. nov., isolated from estuarine sediment of the Arakawa River.</title>
        <authorList>
            <person name="Arafat S.T."/>
            <person name="Hirano S."/>
            <person name="Sato A."/>
            <person name="Takeuchi K."/>
            <person name="Yasuda T."/>
            <person name="Terahara T."/>
            <person name="Hamada M."/>
            <person name="Kobayashi T."/>
        </authorList>
    </citation>
    <scope>NUCLEOTIDE SEQUENCE</scope>
    <source>
        <strain evidence="1">B-399</strain>
    </source>
</reference>
<dbReference type="InterPro" id="IPR019292">
    <property type="entry name" value="McrC"/>
</dbReference>
<comment type="caution">
    <text evidence="1">The sequence shown here is derived from an EMBL/GenBank/DDBJ whole genome shotgun (WGS) entry which is preliminary data.</text>
</comment>
<dbReference type="Pfam" id="PF10117">
    <property type="entry name" value="McrBC"/>
    <property type="match status" value="1"/>
</dbReference>
<organism evidence="1 2">
    <name type="scientific">Sinisalibacter aestuarii</name>
    <dbReference type="NCBI Taxonomy" id="2949426"/>
    <lineage>
        <taxon>Bacteria</taxon>
        <taxon>Pseudomonadati</taxon>
        <taxon>Pseudomonadota</taxon>
        <taxon>Alphaproteobacteria</taxon>
        <taxon>Rhodobacterales</taxon>
        <taxon>Roseobacteraceae</taxon>
        <taxon>Sinisalibacter</taxon>
    </lineage>
</organism>
<evidence type="ECO:0000313" key="1">
    <source>
        <dbReference type="EMBL" id="GKY89306.1"/>
    </source>
</evidence>
<gene>
    <name evidence="1" type="ORF">STA1M1_31750</name>
</gene>
<keyword evidence="2" id="KW-1185">Reference proteome</keyword>
<proteinExistence type="predicted"/>
<dbReference type="Proteomes" id="UP001144205">
    <property type="component" value="Unassembled WGS sequence"/>
</dbReference>
<name>A0ABQ5LYH4_9RHOB</name>
<dbReference type="RefSeq" id="WP_281843336.1">
    <property type="nucleotide sequence ID" value="NZ_BROH01000011.1"/>
</dbReference>
<protein>
    <recommendedName>
        <fullName evidence="3">Restriction endonuclease</fullName>
    </recommendedName>
</protein>
<dbReference type="EMBL" id="BROH01000011">
    <property type="protein sequence ID" value="GKY89306.1"/>
    <property type="molecule type" value="Genomic_DNA"/>
</dbReference>
<accession>A0ABQ5LYH4</accession>
<sequence>MALTEIRVIEIEERGQRFFPRADLIDHQGRSLIFPETRELGAVDIRDVANGVNLMALRLIGYLPLTSSITLNIVPKFPIQNLWTMLEIGGETYGRILPTIRSYQSTANPAPILLLARSFCHYLRGALSAGFERSYYTRTVSGYYKPRVEFGPTISRYLSRGNPIDTVSGVYDFGLDSPVNRIVKAACLRIARIIPHSEDWEDERRMIQIALDTLQRVDVREPTTHDFFLDEGVSLRLRSHYSGMLRVYQLLLTGGGIAFTFEPGGRELPSFLFNLEDIFERFIRQTFLEALRERKIAVLDGNKHQGKLFEDSRVYPTKSDLIFRRGKKNVIGLGEVKYKPKLKEADRYQIISHVTAAKAPIGVLFSPANEGESQRLERLGRLSTGAQFYHYRVNIQGDIHAAQLQMVNDVCALFPAPVIPEPA</sequence>
<evidence type="ECO:0000313" key="2">
    <source>
        <dbReference type="Proteomes" id="UP001144205"/>
    </source>
</evidence>